<feature type="compositionally biased region" description="Low complexity" evidence="7">
    <location>
        <begin position="48"/>
        <end position="57"/>
    </location>
</feature>
<dbReference type="GO" id="GO:0072384">
    <property type="term" value="P:organelle transport along microtubule"/>
    <property type="evidence" value="ECO:0007669"/>
    <property type="project" value="TreeGrafter"/>
</dbReference>
<feature type="compositionally biased region" description="Polar residues" evidence="7">
    <location>
        <begin position="8"/>
        <end position="24"/>
    </location>
</feature>
<dbReference type="GO" id="GO:0032418">
    <property type="term" value="P:lysosome localization"/>
    <property type="evidence" value="ECO:0007669"/>
    <property type="project" value="InterPro"/>
</dbReference>
<evidence type="ECO:0000256" key="2">
    <source>
        <dbReference type="ARBA" id="ARBA00010235"/>
    </source>
</evidence>
<dbReference type="GO" id="GO:0099078">
    <property type="term" value="C:BORC complex"/>
    <property type="evidence" value="ECO:0007669"/>
    <property type="project" value="TreeGrafter"/>
</dbReference>
<evidence type="ECO:0000256" key="6">
    <source>
        <dbReference type="ARBA" id="ARBA00023288"/>
    </source>
</evidence>
<comment type="subcellular location">
    <subcellularLocation>
        <location evidence="1">Lysosome membrane</location>
        <topology evidence="1">Lipid-anchor</topology>
        <orientation evidence="1">Cytoplasmic side</orientation>
    </subcellularLocation>
</comment>
<feature type="region of interest" description="Disordered" evidence="7">
    <location>
        <begin position="1"/>
        <end position="113"/>
    </location>
</feature>
<keyword evidence="4" id="KW-0472">Membrane</keyword>
<name>A0A6A7FVP1_9CRUS</name>
<keyword evidence="5" id="KW-0458">Lysosome</keyword>
<sequence>MGNDQSRDTGANSSTSGRPPSGQNATVTSAAHSSAASGAGGGRPGSPRPVSTSPRPSICSDTDLPYISYTVNRPIGDSPKHSTRVGGMRGALRRTGSPRRLSRRSVSLSSSSTVMGRPSEVVVVREAPSNTQQDPDLARLQSISPFLPIMRGALTAPAARDPEVLERIAPAHLSALAHAYQTHLHAVAADAALRQDDITATLKQVDAAAATLVSVLTERQRSYARYAERLSHITEISHSLATCHANLNTLLETLDTLNNLLPIPDRLEPFVWTTG</sequence>
<evidence type="ECO:0000256" key="3">
    <source>
        <dbReference type="ARBA" id="ARBA00022300"/>
    </source>
</evidence>
<protein>
    <recommendedName>
        <fullName evidence="3">BLOC-1-related complex subunit 5</fullName>
    </recommendedName>
</protein>
<dbReference type="PANTHER" id="PTHR31634:SF2">
    <property type="entry name" value="BLOC-1-RELATED COMPLEX SUBUNIT 5"/>
    <property type="match status" value="1"/>
</dbReference>
<dbReference type="GO" id="GO:0030672">
    <property type="term" value="C:synaptic vesicle membrane"/>
    <property type="evidence" value="ECO:0007669"/>
    <property type="project" value="TreeGrafter"/>
</dbReference>
<dbReference type="AlphaFoldDB" id="A0A6A7FVP1"/>
<evidence type="ECO:0000313" key="8">
    <source>
        <dbReference type="EMBL" id="LAC22374.1"/>
    </source>
</evidence>
<dbReference type="GO" id="GO:1903744">
    <property type="term" value="P:positive regulation of anterograde synaptic vesicle transport"/>
    <property type="evidence" value="ECO:0007669"/>
    <property type="project" value="TreeGrafter"/>
</dbReference>
<evidence type="ECO:0000256" key="7">
    <source>
        <dbReference type="SAM" id="MobiDB-lite"/>
    </source>
</evidence>
<dbReference type="InterPro" id="IPR018780">
    <property type="entry name" value="TBORCS5"/>
</dbReference>
<evidence type="ECO:0000256" key="1">
    <source>
        <dbReference type="ARBA" id="ARBA00004122"/>
    </source>
</evidence>
<evidence type="ECO:0000256" key="5">
    <source>
        <dbReference type="ARBA" id="ARBA00023228"/>
    </source>
</evidence>
<evidence type="ECO:0000256" key="4">
    <source>
        <dbReference type="ARBA" id="ARBA00023136"/>
    </source>
</evidence>
<dbReference type="GO" id="GO:0098574">
    <property type="term" value="C:cytoplasmic side of lysosomal membrane"/>
    <property type="evidence" value="ECO:0007669"/>
    <property type="project" value="TreeGrafter"/>
</dbReference>
<accession>A0A6A7FVP1</accession>
<dbReference type="Pfam" id="PF10158">
    <property type="entry name" value="LOH1CR12"/>
    <property type="match status" value="1"/>
</dbReference>
<proteinExistence type="evidence at transcript level"/>
<keyword evidence="6" id="KW-0449">Lipoprotein</keyword>
<dbReference type="CDD" id="cd22789">
    <property type="entry name" value="BORCS5-like"/>
    <property type="match status" value="1"/>
</dbReference>
<reference evidence="8" key="1">
    <citation type="submission" date="2017-11" db="EMBL/GenBank/DDBJ databases">
        <title>The sensing device of the deep-sea amphipod.</title>
        <authorList>
            <person name="Kobayashi H."/>
            <person name="Nagahama T."/>
            <person name="Arai W."/>
            <person name="Sasagawa Y."/>
            <person name="Umeda M."/>
            <person name="Hayashi T."/>
            <person name="Nikaido I."/>
            <person name="Watanabe H."/>
            <person name="Oguri K."/>
            <person name="Kitazato H."/>
            <person name="Fujioka K."/>
            <person name="Kido Y."/>
            <person name="Takami H."/>
        </authorList>
    </citation>
    <scope>NUCLEOTIDE SEQUENCE</scope>
    <source>
        <tissue evidence="8">Whole body</tissue>
    </source>
</reference>
<comment type="similarity">
    <text evidence="2">Belongs to the BORCS5 family.</text>
</comment>
<dbReference type="EMBL" id="IACT01003123">
    <property type="protein sequence ID" value="LAC22374.1"/>
    <property type="molecule type" value="mRNA"/>
</dbReference>
<feature type="compositionally biased region" description="Low complexity" evidence="7">
    <location>
        <begin position="25"/>
        <end position="37"/>
    </location>
</feature>
<dbReference type="PANTHER" id="PTHR31634">
    <property type="entry name" value="BLOC-1-RELATED COMPLEX SUBUNIT 5"/>
    <property type="match status" value="1"/>
</dbReference>
<organism evidence="8">
    <name type="scientific">Hirondellea gigas</name>
    <dbReference type="NCBI Taxonomy" id="1518452"/>
    <lineage>
        <taxon>Eukaryota</taxon>
        <taxon>Metazoa</taxon>
        <taxon>Ecdysozoa</taxon>
        <taxon>Arthropoda</taxon>
        <taxon>Crustacea</taxon>
        <taxon>Multicrustacea</taxon>
        <taxon>Malacostraca</taxon>
        <taxon>Eumalacostraca</taxon>
        <taxon>Peracarida</taxon>
        <taxon>Amphipoda</taxon>
        <taxon>Amphilochidea</taxon>
        <taxon>Lysianassida</taxon>
        <taxon>Lysianassidira</taxon>
        <taxon>Lysianassoidea</taxon>
        <taxon>Lysianassidae</taxon>
        <taxon>Hirondellea</taxon>
    </lineage>
</organism>